<dbReference type="Gene3D" id="1.50.10.20">
    <property type="match status" value="1"/>
</dbReference>
<dbReference type="SUPFAM" id="SSF48208">
    <property type="entry name" value="Six-hairpin glycosidases"/>
    <property type="match status" value="1"/>
</dbReference>
<dbReference type="InterPro" id="IPR008928">
    <property type="entry name" value="6-hairpin_glycosidase_sf"/>
</dbReference>
<gene>
    <name evidence="2" type="ORF">C8N35_1011316</name>
</gene>
<dbReference type="Gene3D" id="3.40.30.10">
    <property type="entry name" value="Glutaredoxin"/>
    <property type="match status" value="1"/>
</dbReference>
<reference evidence="2 3" key="1">
    <citation type="submission" date="2018-04" db="EMBL/GenBank/DDBJ databases">
        <title>Genomic Encyclopedia of Archaeal and Bacterial Type Strains, Phase II (KMG-II): from individual species to whole genera.</title>
        <authorList>
            <person name="Goeker M."/>
        </authorList>
    </citation>
    <scope>NUCLEOTIDE SEQUENCE [LARGE SCALE GENOMIC DNA]</scope>
    <source>
        <strain evidence="2 3">DSM 23382</strain>
    </source>
</reference>
<name>A0A2T5VHM8_9HYPH</name>
<sequence length="670" mass="75369">MSRNQLANETSPYLLQHKDNPVHWRAWNASSLAEARSQNKPILLSVGYAACHWCHVMAHESFEDEATAAVINEHFIPIKVDREERPDVDQIYMNALHALGQQGGWPLTMFLTPSAEPFWGGTYFPKQAKWGRPGFIDVVRQIARIHDKEGGKVTSNASALMQVLREASIASRSAEQLTPELLDTAANRLLSVMDPLNGGISGAPKFPQGSLLELLWRAGARTGNDRFREIVLTTLERICSGGIYDHLGGGFARYSVDEHWLAPHFEKMLYDNAQLVYLLSEAYVTTRNDLFRIRIEETIGWLTREMTTPQGAFAASLDADSEGEEGRFYVWDAREIESVLGAVDYELFASAYDVSKSGNWEGKVILNRLRSTALFDQELEDRLAHMRGKLLDAREARPRPDLDDKILADWNGLMISALARAAEVFDRRDWLSKAEEAFHFITESMTRDGRLGHAWRQGRLGTPGLASDYANVIKASLELYRVTQTREYLTTAQAFEEIFYYYQWDKEEGGYFLTASDTDDLIVRPKSAADDAVPNANGIMACNLIELWHLSGNETYRDRADEILETFTGQILKNAFASTSLLNAFDFRINARQLVILADTEAEIFSNVMRQTTSFNLVLLRPGESEELGPTHPASGKTQLEPGKPTAYLCEGETCSLPLTEIEPLLRLLR</sequence>
<dbReference type="PANTHER" id="PTHR42899">
    <property type="entry name" value="SPERMATOGENESIS-ASSOCIATED PROTEIN 20"/>
    <property type="match status" value="1"/>
</dbReference>
<evidence type="ECO:0000313" key="3">
    <source>
        <dbReference type="Proteomes" id="UP000244081"/>
    </source>
</evidence>
<dbReference type="Proteomes" id="UP000244081">
    <property type="component" value="Unassembled WGS sequence"/>
</dbReference>
<evidence type="ECO:0000259" key="1">
    <source>
        <dbReference type="Pfam" id="PF03190"/>
    </source>
</evidence>
<feature type="domain" description="Spermatogenesis-associated protein 20-like TRX" evidence="1">
    <location>
        <begin position="4"/>
        <end position="164"/>
    </location>
</feature>
<dbReference type="OrthoDB" id="9762614at2"/>
<dbReference type="RefSeq" id="WP_107988723.1">
    <property type="nucleotide sequence ID" value="NZ_QAYG01000001.1"/>
</dbReference>
<accession>A0A2T5VHM8</accession>
<comment type="caution">
    <text evidence="2">The sequence shown here is derived from an EMBL/GenBank/DDBJ whole genome shotgun (WGS) entry which is preliminary data.</text>
</comment>
<dbReference type="SUPFAM" id="SSF52833">
    <property type="entry name" value="Thioredoxin-like"/>
    <property type="match status" value="1"/>
</dbReference>
<proteinExistence type="predicted"/>
<protein>
    <recommendedName>
        <fullName evidence="1">Spermatogenesis-associated protein 20-like TRX domain-containing protein</fullName>
    </recommendedName>
</protein>
<dbReference type="CDD" id="cd02955">
    <property type="entry name" value="SSP411"/>
    <property type="match status" value="1"/>
</dbReference>
<dbReference type="EMBL" id="QAYG01000001">
    <property type="protein sequence ID" value="PTW63265.1"/>
    <property type="molecule type" value="Genomic_DNA"/>
</dbReference>
<dbReference type="InterPro" id="IPR024705">
    <property type="entry name" value="Ssp411"/>
</dbReference>
<organism evidence="2 3">
    <name type="scientific">Breoghania corrubedonensis</name>
    <dbReference type="NCBI Taxonomy" id="665038"/>
    <lineage>
        <taxon>Bacteria</taxon>
        <taxon>Pseudomonadati</taxon>
        <taxon>Pseudomonadota</taxon>
        <taxon>Alphaproteobacteria</taxon>
        <taxon>Hyphomicrobiales</taxon>
        <taxon>Stappiaceae</taxon>
        <taxon>Breoghania</taxon>
    </lineage>
</organism>
<dbReference type="InterPro" id="IPR004879">
    <property type="entry name" value="Ssp411-like_TRX"/>
</dbReference>
<evidence type="ECO:0000313" key="2">
    <source>
        <dbReference type="EMBL" id="PTW63265.1"/>
    </source>
</evidence>
<dbReference type="PANTHER" id="PTHR42899:SF1">
    <property type="entry name" value="SPERMATOGENESIS-ASSOCIATED PROTEIN 20"/>
    <property type="match status" value="1"/>
</dbReference>
<dbReference type="InterPro" id="IPR036249">
    <property type="entry name" value="Thioredoxin-like_sf"/>
</dbReference>
<dbReference type="GO" id="GO:0005975">
    <property type="term" value="P:carbohydrate metabolic process"/>
    <property type="evidence" value="ECO:0007669"/>
    <property type="project" value="InterPro"/>
</dbReference>
<keyword evidence="3" id="KW-1185">Reference proteome</keyword>
<dbReference type="AlphaFoldDB" id="A0A2T5VHM8"/>
<dbReference type="PIRSF" id="PIRSF006402">
    <property type="entry name" value="UCP006402_thioredoxin"/>
    <property type="match status" value="1"/>
</dbReference>
<dbReference type="Pfam" id="PF03190">
    <property type="entry name" value="Thioredox_DsbH"/>
    <property type="match status" value="1"/>
</dbReference>